<evidence type="ECO:0000313" key="3">
    <source>
        <dbReference type="EMBL" id="KAK4109001.1"/>
    </source>
</evidence>
<reference evidence="3" key="2">
    <citation type="submission" date="2023-05" db="EMBL/GenBank/DDBJ databases">
        <authorList>
            <consortium name="Lawrence Berkeley National Laboratory"/>
            <person name="Steindorff A."/>
            <person name="Hensen N."/>
            <person name="Bonometti L."/>
            <person name="Westerberg I."/>
            <person name="Brannstrom I.O."/>
            <person name="Guillou S."/>
            <person name="Cros-Aarteil S."/>
            <person name="Calhoun S."/>
            <person name="Haridas S."/>
            <person name="Kuo A."/>
            <person name="Mondo S."/>
            <person name="Pangilinan J."/>
            <person name="Riley R."/>
            <person name="Labutti K."/>
            <person name="Andreopoulos B."/>
            <person name="Lipzen A."/>
            <person name="Chen C."/>
            <person name="Yanf M."/>
            <person name="Daum C."/>
            <person name="Ng V."/>
            <person name="Clum A."/>
            <person name="Ohm R."/>
            <person name="Martin F."/>
            <person name="Silar P."/>
            <person name="Natvig D."/>
            <person name="Lalanne C."/>
            <person name="Gautier V."/>
            <person name="Ament-Velasquez S.L."/>
            <person name="Kruys A."/>
            <person name="Hutchinson M.I."/>
            <person name="Powell A.J."/>
            <person name="Barry K."/>
            <person name="Miller A.N."/>
            <person name="Grigoriev I.V."/>
            <person name="Debuchy R."/>
            <person name="Gladieux P."/>
            <person name="Thoren M.H."/>
            <person name="Johannesson H."/>
        </authorList>
    </citation>
    <scope>NUCLEOTIDE SEQUENCE</scope>
    <source>
        <strain evidence="3">CBS 508.74</strain>
    </source>
</reference>
<dbReference type="Proteomes" id="UP001302812">
    <property type="component" value="Unassembled WGS sequence"/>
</dbReference>
<dbReference type="InterPro" id="IPR009799">
    <property type="entry name" value="EthD_dom"/>
</dbReference>
<keyword evidence="4" id="KW-1185">Reference proteome</keyword>
<protein>
    <recommendedName>
        <fullName evidence="2">EthD domain-containing protein</fullName>
    </recommendedName>
</protein>
<comment type="similarity">
    <text evidence="1">Belongs to the tpcK family.</text>
</comment>
<gene>
    <name evidence="3" type="ORF">N656DRAFT_801420</name>
</gene>
<dbReference type="GeneID" id="89942249"/>
<accession>A0AAN6T990</accession>
<name>A0AAN6T990_9PEZI</name>
<dbReference type="EMBL" id="MU853359">
    <property type="protein sequence ID" value="KAK4109001.1"/>
    <property type="molecule type" value="Genomic_DNA"/>
</dbReference>
<proteinExistence type="inferred from homology"/>
<evidence type="ECO:0000259" key="2">
    <source>
        <dbReference type="Pfam" id="PF07110"/>
    </source>
</evidence>
<dbReference type="AlphaFoldDB" id="A0AAN6T990"/>
<comment type="caution">
    <text evidence="3">The sequence shown here is derived from an EMBL/GenBank/DDBJ whole genome shotgun (WGS) entry which is preliminary data.</text>
</comment>
<sequence length="138" mass="16098">MAGPLKYTVTHYRRKDRTHEEFLKWFVEEHLPLAMPIFKRHGVLEYTLFVTPEDLNGALKQELTKVRPTWDVADFDCFLEFTIPSAQTIKDVMSDPDWLNAIKDENEWCDMSRSLASLGYATPYLLKTGEVVNLPKFK</sequence>
<reference evidence="3" key="1">
    <citation type="journal article" date="2023" name="Mol. Phylogenet. Evol.">
        <title>Genome-scale phylogeny and comparative genomics of the fungal order Sordariales.</title>
        <authorList>
            <person name="Hensen N."/>
            <person name="Bonometti L."/>
            <person name="Westerberg I."/>
            <person name="Brannstrom I.O."/>
            <person name="Guillou S."/>
            <person name="Cros-Aarteil S."/>
            <person name="Calhoun S."/>
            <person name="Haridas S."/>
            <person name="Kuo A."/>
            <person name="Mondo S."/>
            <person name="Pangilinan J."/>
            <person name="Riley R."/>
            <person name="LaButti K."/>
            <person name="Andreopoulos B."/>
            <person name="Lipzen A."/>
            <person name="Chen C."/>
            <person name="Yan M."/>
            <person name="Daum C."/>
            <person name="Ng V."/>
            <person name="Clum A."/>
            <person name="Steindorff A."/>
            <person name="Ohm R.A."/>
            <person name="Martin F."/>
            <person name="Silar P."/>
            <person name="Natvig D.O."/>
            <person name="Lalanne C."/>
            <person name="Gautier V."/>
            <person name="Ament-Velasquez S.L."/>
            <person name="Kruys A."/>
            <person name="Hutchinson M.I."/>
            <person name="Powell A.J."/>
            <person name="Barry K."/>
            <person name="Miller A.N."/>
            <person name="Grigoriev I.V."/>
            <person name="Debuchy R."/>
            <person name="Gladieux P."/>
            <person name="Hiltunen Thoren M."/>
            <person name="Johannesson H."/>
        </authorList>
    </citation>
    <scope>NUCLEOTIDE SEQUENCE</scope>
    <source>
        <strain evidence="3">CBS 508.74</strain>
    </source>
</reference>
<feature type="domain" description="EthD" evidence="2">
    <location>
        <begin position="17"/>
        <end position="111"/>
    </location>
</feature>
<dbReference type="InterPro" id="IPR011008">
    <property type="entry name" value="Dimeric_a/b-barrel"/>
</dbReference>
<dbReference type="Gene3D" id="3.30.70.100">
    <property type="match status" value="1"/>
</dbReference>
<dbReference type="Pfam" id="PF07110">
    <property type="entry name" value="EthD"/>
    <property type="match status" value="1"/>
</dbReference>
<dbReference type="SUPFAM" id="SSF54909">
    <property type="entry name" value="Dimeric alpha+beta barrel"/>
    <property type="match status" value="1"/>
</dbReference>
<dbReference type="GO" id="GO:0016491">
    <property type="term" value="F:oxidoreductase activity"/>
    <property type="evidence" value="ECO:0007669"/>
    <property type="project" value="InterPro"/>
</dbReference>
<organism evidence="3 4">
    <name type="scientific">Canariomyces notabilis</name>
    <dbReference type="NCBI Taxonomy" id="2074819"/>
    <lineage>
        <taxon>Eukaryota</taxon>
        <taxon>Fungi</taxon>
        <taxon>Dikarya</taxon>
        <taxon>Ascomycota</taxon>
        <taxon>Pezizomycotina</taxon>
        <taxon>Sordariomycetes</taxon>
        <taxon>Sordariomycetidae</taxon>
        <taxon>Sordariales</taxon>
        <taxon>Chaetomiaceae</taxon>
        <taxon>Canariomyces</taxon>
    </lineage>
</organism>
<evidence type="ECO:0000313" key="4">
    <source>
        <dbReference type="Proteomes" id="UP001302812"/>
    </source>
</evidence>
<evidence type="ECO:0000256" key="1">
    <source>
        <dbReference type="ARBA" id="ARBA00005986"/>
    </source>
</evidence>
<dbReference type="RefSeq" id="XP_064666571.1">
    <property type="nucleotide sequence ID" value="XM_064818124.1"/>
</dbReference>